<dbReference type="GO" id="GO:0031932">
    <property type="term" value="C:TORC2 complex"/>
    <property type="evidence" value="ECO:0007669"/>
    <property type="project" value="InterPro"/>
</dbReference>
<dbReference type="InterPro" id="IPR037588">
    <property type="entry name" value="MLST8"/>
</dbReference>
<feature type="compositionally biased region" description="Basic and acidic residues" evidence="3">
    <location>
        <begin position="100"/>
        <end position="116"/>
    </location>
</feature>
<dbReference type="GO" id="GO:0031931">
    <property type="term" value="C:TORC1 complex"/>
    <property type="evidence" value="ECO:0007669"/>
    <property type="project" value="InterPro"/>
</dbReference>
<feature type="region of interest" description="Disordered" evidence="3">
    <location>
        <begin position="329"/>
        <end position="394"/>
    </location>
</feature>
<keyword evidence="5" id="KW-1185">Reference proteome</keyword>
<dbReference type="PROSITE" id="PS50082">
    <property type="entry name" value="WD_REPEATS_2"/>
    <property type="match status" value="2"/>
</dbReference>
<feature type="region of interest" description="Disordered" evidence="3">
    <location>
        <begin position="1"/>
        <end position="180"/>
    </location>
</feature>
<feature type="repeat" description="WD" evidence="2">
    <location>
        <begin position="1005"/>
        <end position="1032"/>
    </location>
</feature>
<dbReference type="GO" id="GO:0031929">
    <property type="term" value="P:TOR signaling"/>
    <property type="evidence" value="ECO:0007669"/>
    <property type="project" value="InterPro"/>
</dbReference>
<dbReference type="EMBL" id="MU006614">
    <property type="protein sequence ID" value="KAF2742162.1"/>
    <property type="molecule type" value="Genomic_DNA"/>
</dbReference>
<feature type="repeat" description="WD" evidence="2">
    <location>
        <begin position="1271"/>
        <end position="1296"/>
    </location>
</feature>
<name>A0A6A6UV73_9PLEO</name>
<feature type="compositionally biased region" description="Polar residues" evidence="3">
    <location>
        <begin position="123"/>
        <end position="145"/>
    </location>
</feature>
<dbReference type="Pfam" id="PF00400">
    <property type="entry name" value="WD40"/>
    <property type="match status" value="3"/>
</dbReference>
<accession>A0A6A6UV73</accession>
<dbReference type="Gene3D" id="2.130.10.10">
    <property type="entry name" value="YVTN repeat-like/Quinoprotein amine dehydrogenase"/>
    <property type="match status" value="1"/>
</dbReference>
<feature type="compositionally biased region" description="Polar residues" evidence="3">
    <location>
        <begin position="414"/>
        <end position="430"/>
    </location>
</feature>
<feature type="compositionally biased region" description="Polar residues" evidence="3">
    <location>
        <begin position="603"/>
        <end position="614"/>
    </location>
</feature>
<dbReference type="SUPFAM" id="SSF69322">
    <property type="entry name" value="Tricorn protease domain 2"/>
    <property type="match status" value="1"/>
</dbReference>
<organism evidence="4 5">
    <name type="scientific">Sporormia fimetaria CBS 119925</name>
    <dbReference type="NCBI Taxonomy" id="1340428"/>
    <lineage>
        <taxon>Eukaryota</taxon>
        <taxon>Fungi</taxon>
        <taxon>Dikarya</taxon>
        <taxon>Ascomycota</taxon>
        <taxon>Pezizomycotina</taxon>
        <taxon>Dothideomycetes</taxon>
        <taxon>Pleosporomycetidae</taxon>
        <taxon>Pleosporales</taxon>
        <taxon>Sporormiaceae</taxon>
        <taxon>Sporormia</taxon>
    </lineage>
</organism>
<feature type="region of interest" description="Disordered" evidence="3">
    <location>
        <begin position="408"/>
        <end position="515"/>
    </location>
</feature>
<proteinExistence type="inferred from homology"/>
<protein>
    <submittedName>
        <fullName evidence="4">Uncharacterized protein</fullName>
    </submittedName>
</protein>
<sequence>MSVASDWRSKRIIPSPGHNSTAASSTPQPARDPLRTPTPLPGNSKSTCDSGKPAAPPSVSPAISAETLDHGRMLTQLSQNQPAQTAGIPRRTPVPLPETVRSRFETPKSYGSEDAKTPILANGRTSTPLVEVPSQMTSVLSSSQLARAPRQTPVPLPKKPQSRYASPSVRSLEGENPISSNMEEGLANQRMPLTPLSDSRCATESLERSATPALPLQPRLVRDALPTSPLVNEDRHTDIRQKATAERRSPSISAAVGAPGHRCAPEAPAKKRKLSADVGGVRSISSTPGLSSCRPASGLDKGKGPMRTLEPPTDAATAKTGTIIMDLTTLGDSESETDSARIPSRHGTEPRSWKTPGRGDFLHLAPDLGLPLSQSAKALDGTGPQSPVDTDSESVIGDLEDAPAILASFEPRRSPSSKPTATPQPTVEKTSSSSSSDSIFAVRAQSSNTRSRIEKTSHANKSHYDLPPRSNTTSSRLTRRRDFVRNSSESGSSPFHYEDVPHSVTPSAPQPVPKLPKTTREFSVAEAHLLIYLKDVKQLAWSGIVPHFTRTTGVLQSYWCTRGNRRDRSKDPDILVLPQEYAAEAASLWPQWRAQNGYRKPLSSFTAKPPSQQQDDVKVGIQSHKRRPGRPPKQDTGPRPMLATPDPASGNEGLGLSGRGRPRRNVQAVNYSLPGLRLADSTLGCEDDSMADVERQRDSTPQGFIKDDVTEIVMPVDEPLQINFSDEDANIVLSGDKRPYISYTQRILSGNGCQPSECDWDRVESRDWRGCVIHVDFSKEELKTVQASIARVMGQPMSGSRSIRKRIRSSLNTMSESKLARLAYELRSRLKQRDRGSIDAFLHDARDGKLPKVAHIDRLGAARPDKAFFADGKTPVSAQLRQRELGLQSRRGWKAASTPLPYRARNIAYDTLGPSSTWAGASGDVHTLAWSPDGEFFAVGAVAVTDAHSMQYNRSNNLLYGDLTDGTIHELGAHKKLRCRAAPESGPNPTPEMIASQDRYLHYTVSSVAFSPCGQYMYSGGYDGDVNRWSTRRNGQPIPCPPLRSKARVEMLDVNADGVVATAMVRGEKAIRVTKMTDDGPPVLHEAFTSKKAQERPYMKILPTALRFEPEDGRMLLAGFGANQRELGLDSSGDICLYDVETLQQIEVHAASKNVFDLCWVPNSRGSQFAVGCVAAGSNVNKGVRSVVCFYEGTLYYKRKKIMELECPAYDMNEVVLCPYDPHLAAAGCTDGRIYLWDVRQPNNILHTLSHGKSVMPLDPSIPREISDIGVRFVSWGNNATRLYTGSSDGVIKVWDPSRNDNDVFIEDLVTLNSGVMSGAFSPENDRLLIGEVNNGVSVFEVGNKGRELKDADKLRYIPYNDIEKKDLSPAHTEDHTTEARHLLNSGQLMTVPFGGFPVAQVVQGPNYCGPFDSSLDAPQLRFQLKLGQPSTPQCDIPACKESIVRVTQEELGDSGRSKDRIPFSLLKLGRTEPCENKAILGMTSCSSCGRLARPNLDISDDGKQFCERCRFKCFRCVGTCEIKESYTSTSVVARLHCTVCKGVWEAGALGYELIEEPEPLGAWGTNAPLLSGYEKDLKRKKKAGKAEFEDEGLAETEYYLGLGETRPRCKGA</sequence>
<evidence type="ECO:0000256" key="3">
    <source>
        <dbReference type="SAM" id="MobiDB-lite"/>
    </source>
</evidence>
<dbReference type="InterPro" id="IPR001680">
    <property type="entry name" value="WD40_rpt"/>
</dbReference>
<dbReference type="Proteomes" id="UP000799440">
    <property type="component" value="Unassembled WGS sequence"/>
</dbReference>
<feature type="compositionally biased region" description="Polar residues" evidence="3">
    <location>
        <begin position="17"/>
        <end position="28"/>
    </location>
</feature>
<dbReference type="InterPro" id="IPR015943">
    <property type="entry name" value="WD40/YVTN_repeat-like_dom_sf"/>
</dbReference>
<evidence type="ECO:0000256" key="1">
    <source>
        <dbReference type="ARBA" id="ARBA00009890"/>
    </source>
</evidence>
<feature type="region of interest" description="Disordered" evidence="3">
    <location>
        <begin position="241"/>
        <end position="314"/>
    </location>
</feature>
<gene>
    <name evidence="4" type="ORF">M011DRAFT_433611</name>
</gene>
<dbReference type="OrthoDB" id="10248252at2759"/>
<feature type="region of interest" description="Disordered" evidence="3">
    <location>
        <begin position="601"/>
        <end position="663"/>
    </location>
</feature>
<keyword evidence="2" id="KW-0853">WD repeat</keyword>
<evidence type="ECO:0000313" key="4">
    <source>
        <dbReference type="EMBL" id="KAF2742162.1"/>
    </source>
</evidence>
<dbReference type="PANTHER" id="PTHR19842">
    <property type="entry name" value="G BETA-LIKE PROTEIN GBL"/>
    <property type="match status" value="1"/>
</dbReference>
<evidence type="ECO:0000313" key="5">
    <source>
        <dbReference type="Proteomes" id="UP000799440"/>
    </source>
</evidence>
<feature type="compositionally biased region" description="Polar residues" evidence="3">
    <location>
        <begin position="75"/>
        <end position="84"/>
    </location>
</feature>
<dbReference type="GO" id="GO:0032956">
    <property type="term" value="P:regulation of actin cytoskeleton organization"/>
    <property type="evidence" value="ECO:0007669"/>
    <property type="project" value="TreeGrafter"/>
</dbReference>
<comment type="similarity">
    <text evidence="1">Belongs to the WD repeat LST8 family.</text>
</comment>
<dbReference type="SMART" id="SM00320">
    <property type="entry name" value="WD40"/>
    <property type="match status" value="5"/>
</dbReference>
<evidence type="ECO:0000256" key="2">
    <source>
        <dbReference type="PROSITE-ProRule" id="PRU00221"/>
    </source>
</evidence>
<feature type="compositionally biased region" description="Basic and acidic residues" evidence="3">
    <location>
        <begin position="451"/>
        <end position="466"/>
    </location>
</feature>
<dbReference type="PANTHER" id="PTHR19842:SF0">
    <property type="entry name" value="TARGET OF RAPAMYCIN COMPLEX SUBUNIT LST8"/>
    <property type="match status" value="1"/>
</dbReference>
<reference evidence="4" key="1">
    <citation type="journal article" date="2020" name="Stud. Mycol.">
        <title>101 Dothideomycetes genomes: a test case for predicting lifestyles and emergence of pathogens.</title>
        <authorList>
            <person name="Haridas S."/>
            <person name="Albert R."/>
            <person name="Binder M."/>
            <person name="Bloem J."/>
            <person name="Labutti K."/>
            <person name="Salamov A."/>
            <person name="Andreopoulos B."/>
            <person name="Baker S."/>
            <person name="Barry K."/>
            <person name="Bills G."/>
            <person name="Bluhm B."/>
            <person name="Cannon C."/>
            <person name="Castanera R."/>
            <person name="Culley D."/>
            <person name="Daum C."/>
            <person name="Ezra D."/>
            <person name="Gonzalez J."/>
            <person name="Henrissat B."/>
            <person name="Kuo A."/>
            <person name="Liang C."/>
            <person name="Lipzen A."/>
            <person name="Lutzoni F."/>
            <person name="Magnuson J."/>
            <person name="Mondo S."/>
            <person name="Nolan M."/>
            <person name="Ohm R."/>
            <person name="Pangilinan J."/>
            <person name="Park H.-J."/>
            <person name="Ramirez L."/>
            <person name="Alfaro M."/>
            <person name="Sun H."/>
            <person name="Tritt A."/>
            <person name="Yoshinaga Y."/>
            <person name="Zwiers L.-H."/>
            <person name="Turgeon B."/>
            <person name="Goodwin S."/>
            <person name="Spatafora J."/>
            <person name="Crous P."/>
            <person name="Grigoriev I."/>
        </authorList>
    </citation>
    <scope>NUCLEOTIDE SEQUENCE</scope>
    <source>
        <strain evidence="4">CBS 119925</strain>
    </source>
</reference>